<sequence>MCVNAEPEPRTMATFEEILTCYSLERVELNAWIDQQWVRPQLTPHGPIFDEVDEARIALIRELRGEFLVGDEALGLVLSLLDQLYAARRALHTVEEALDELPEAVRQEIRLRLRSK</sequence>
<proteinExistence type="predicted"/>
<name>A0A380THR9_9ZZZZ</name>
<organism evidence="1">
    <name type="scientific">metagenome</name>
    <dbReference type="NCBI Taxonomy" id="256318"/>
    <lineage>
        <taxon>unclassified sequences</taxon>
        <taxon>metagenomes</taxon>
    </lineage>
</organism>
<dbReference type="EMBL" id="UIDG01000512">
    <property type="protein sequence ID" value="SUS08022.1"/>
    <property type="molecule type" value="Genomic_DNA"/>
</dbReference>
<dbReference type="AlphaFoldDB" id="A0A380THR9"/>
<reference evidence="1" key="1">
    <citation type="submission" date="2018-07" db="EMBL/GenBank/DDBJ databases">
        <authorList>
            <person name="Quirk P.G."/>
            <person name="Krulwich T.A."/>
        </authorList>
    </citation>
    <scope>NUCLEOTIDE SEQUENCE</scope>
</reference>
<dbReference type="Gene3D" id="1.10.1660.10">
    <property type="match status" value="1"/>
</dbReference>
<evidence type="ECO:0000313" key="1">
    <source>
        <dbReference type="EMBL" id="SUS08022.1"/>
    </source>
</evidence>
<protein>
    <recommendedName>
        <fullName evidence="2">Chaperone modulatory protein CbpM</fullName>
    </recommendedName>
</protein>
<accession>A0A380THR9</accession>
<gene>
    <name evidence="1" type="ORF">DF3PB_560005</name>
</gene>
<evidence type="ECO:0008006" key="2">
    <source>
        <dbReference type="Google" id="ProtNLM"/>
    </source>
</evidence>